<accession>A0A5D6WIL7</accession>
<evidence type="ECO:0000256" key="6">
    <source>
        <dbReference type="ARBA" id="ARBA00023136"/>
    </source>
</evidence>
<evidence type="ECO:0000256" key="1">
    <source>
        <dbReference type="ARBA" id="ARBA00007150"/>
    </source>
</evidence>
<dbReference type="PANTHER" id="PTHR30589">
    <property type="entry name" value="PROLIPOPROTEIN DIACYLGLYCERYL TRANSFERASE"/>
    <property type="match status" value="1"/>
</dbReference>
<keyword evidence="9" id="KW-1185">Reference proteome</keyword>
<dbReference type="AlphaFoldDB" id="A0A5D6WIL7"/>
<keyword evidence="6 7" id="KW-0472">Membrane</keyword>
<evidence type="ECO:0000256" key="2">
    <source>
        <dbReference type="ARBA" id="ARBA00022475"/>
    </source>
</evidence>
<feature type="transmembrane region" description="Helical" evidence="7">
    <location>
        <begin position="216"/>
        <end position="238"/>
    </location>
</feature>
<dbReference type="GO" id="GO:0008961">
    <property type="term" value="F:phosphatidylglycerol-prolipoprotein diacylglyceryl transferase activity"/>
    <property type="evidence" value="ECO:0007669"/>
    <property type="project" value="InterPro"/>
</dbReference>
<feature type="transmembrane region" description="Helical" evidence="7">
    <location>
        <begin position="121"/>
        <end position="144"/>
    </location>
</feature>
<keyword evidence="2" id="KW-1003">Cell membrane</keyword>
<reference evidence="8 9" key="1">
    <citation type="submission" date="2019-08" db="EMBL/GenBank/DDBJ databases">
        <title>Selenomonas sp. mPRGC5 and Selenomonas sp. mPRGC8 isolated from ruminal fluid of dairy goat (Capra hircus).</title>
        <authorList>
            <person name="Poothong S."/>
            <person name="Nuengjamnong C."/>
            <person name="Tanasupawat S."/>
        </authorList>
    </citation>
    <scope>NUCLEOTIDE SEQUENCE [LARGE SCALE GENOMIC DNA]</scope>
    <source>
        <strain evidence="9">mPRGC8</strain>
    </source>
</reference>
<dbReference type="GO" id="GO:0042158">
    <property type="term" value="P:lipoprotein biosynthetic process"/>
    <property type="evidence" value="ECO:0007669"/>
    <property type="project" value="InterPro"/>
</dbReference>
<comment type="caution">
    <text evidence="8">The sequence shown here is derived from an EMBL/GenBank/DDBJ whole genome shotgun (WGS) entry which is preliminary data.</text>
</comment>
<feature type="transmembrane region" description="Helical" evidence="7">
    <location>
        <begin position="250"/>
        <end position="268"/>
    </location>
</feature>
<evidence type="ECO:0000313" key="8">
    <source>
        <dbReference type="EMBL" id="TYZ26738.1"/>
    </source>
</evidence>
<dbReference type="PANTHER" id="PTHR30589:SF0">
    <property type="entry name" value="PHOSPHATIDYLGLYCEROL--PROLIPOPROTEIN DIACYLGLYCERYL TRANSFERASE"/>
    <property type="match status" value="1"/>
</dbReference>
<dbReference type="InterPro" id="IPR001640">
    <property type="entry name" value="Lgt"/>
</dbReference>
<keyword evidence="4 7" id="KW-0812">Transmembrane</keyword>
<evidence type="ECO:0000313" key="9">
    <source>
        <dbReference type="Proteomes" id="UP000322783"/>
    </source>
</evidence>
<feature type="transmembrane region" description="Helical" evidence="7">
    <location>
        <begin position="184"/>
        <end position="204"/>
    </location>
</feature>
<evidence type="ECO:0000256" key="3">
    <source>
        <dbReference type="ARBA" id="ARBA00022679"/>
    </source>
</evidence>
<evidence type="ECO:0000256" key="4">
    <source>
        <dbReference type="ARBA" id="ARBA00022692"/>
    </source>
</evidence>
<feature type="transmembrane region" description="Helical" evidence="7">
    <location>
        <begin position="52"/>
        <end position="75"/>
    </location>
</feature>
<feature type="transmembrane region" description="Helical" evidence="7">
    <location>
        <begin position="20"/>
        <end position="40"/>
    </location>
</feature>
<keyword evidence="3" id="KW-0808">Transferase</keyword>
<evidence type="ECO:0008006" key="10">
    <source>
        <dbReference type="Google" id="ProtNLM"/>
    </source>
</evidence>
<comment type="similarity">
    <text evidence="1">Belongs to the Lgt family.</text>
</comment>
<evidence type="ECO:0000256" key="5">
    <source>
        <dbReference type="ARBA" id="ARBA00022989"/>
    </source>
</evidence>
<evidence type="ECO:0000256" key="7">
    <source>
        <dbReference type="SAM" id="Phobius"/>
    </source>
</evidence>
<dbReference type="Proteomes" id="UP000322783">
    <property type="component" value="Unassembled WGS sequence"/>
</dbReference>
<organism evidence="8 9">
    <name type="scientific">Selenomonas caprae</name>
    <dbReference type="NCBI Taxonomy" id="2606905"/>
    <lineage>
        <taxon>Bacteria</taxon>
        <taxon>Bacillati</taxon>
        <taxon>Bacillota</taxon>
        <taxon>Negativicutes</taxon>
        <taxon>Selenomonadales</taxon>
        <taxon>Selenomonadaceae</taxon>
        <taxon>Selenomonas</taxon>
    </lineage>
</organism>
<feature type="transmembrane region" description="Helical" evidence="7">
    <location>
        <begin position="87"/>
        <end position="109"/>
    </location>
</feature>
<protein>
    <recommendedName>
        <fullName evidence="10">Prolipoprotein diacylglyceryl transferase</fullName>
    </recommendedName>
</protein>
<name>A0A5D6WIL7_9FIRM</name>
<keyword evidence="5 7" id="KW-1133">Transmembrane helix</keyword>
<dbReference type="EMBL" id="VTOZ01000041">
    <property type="protein sequence ID" value="TYZ26738.1"/>
    <property type="molecule type" value="Genomic_DNA"/>
</dbReference>
<dbReference type="GO" id="GO:0005886">
    <property type="term" value="C:plasma membrane"/>
    <property type="evidence" value="ECO:0007669"/>
    <property type="project" value="InterPro"/>
</dbReference>
<proteinExistence type="inferred from homology"/>
<sequence>MRKSGGFFMGFIACSLGGVPIYTYGLCLSLAVLLALLLAWGNARFHGVPAAMVTDMVLWGIPLALLCGRAGYVLHHFEQYSSHLAEILMVWHGGLSLYGTILGMLLAIWGVCRVQGLDTWTWLDIMVPAGVLSLAVIELGIFALQLNPGLPFPDDLPNDHRLVEYVEYAFRPVGFGDTLYFQPIALYQAGLQVVVFLLLSLLTLTQRYFKWPSLPGTLFLSGVASLAFIRLGCGFFYLASGADIGAALPLGRVMAAAIGILAIAMLILRKRVHALKIY</sequence>
<dbReference type="Pfam" id="PF01790">
    <property type="entry name" value="LGT"/>
    <property type="match status" value="1"/>
</dbReference>
<gene>
    <name evidence="8" type="ORF">FZ041_13775</name>
</gene>